<dbReference type="GO" id="GO:0140662">
    <property type="term" value="F:ATP-dependent protein folding chaperone"/>
    <property type="evidence" value="ECO:0007669"/>
    <property type="project" value="InterPro"/>
</dbReference>
<protein>
    <submittedName>
        <fullName evidence="4">Uncharacterized protein</fullName>
    </submittedName>
</protein>
<comment type="similarity">
    <text evidence="1">Belongs to the heat shock protein 70 family.</text>
</comment>
<evidence type="ECO:0000256" key="2">
    <source>
        <dbReference type="ARBA" id="ARBA00022741"/>
    </source>
</evidence>
<keyword evidence="5" id="KW-1185">Reference proteome</keyword>
<keyword evidence="3" id="KW-0067">ATP-binding</keyword>
<accession>A0A8B6HU39</accession>
<keyword evidence="2" id="KW-0547">Nucleotide-binding</keyword>
<evidence type="ECO:0000256" key="1">
    <source>
        <dbReference type="ARBA" id="ARBA00007381"/>
    </source>
</evidence>
<dbReference type="GO" id="GO:0005524">
    <property type="term" value="F:ATP binding"/>
    <property type="evidence" value="ECO:0007669"/>
    <property type="project" value="UniProtKB-KW"/>
</dbReference>
<comment type="caution">
    <text evidence="4">The sequence shown here is derived from an EMBL/GenBank/DDBJ whole genome shotgun (WGS) entry which is preliminary data.</text>
</comment>
<dbReference type="InterPro" id="IPR043129">
    <property type="entry name" value="ATPase_NBD"/>
</dbReference>
<dbReference type="EMBL" id="UYJE01010543">
    <property type="protein sequence ID" value="VDI84151.1"/>
    <property type="molecule type" value="Genomic_DNA"/>
</dbReference>
<dbReference type="CDD" id="cd10229">
    <property type="entry name" value="ASKHA_NBD_HSP70_HSPA12"/>
    <property type="match status" value="1"/>
</dbReference>
<dbReference type="OrthoDB" id="6150714at2759"/>
<organism evidence="4 5">
    <name type="scientific">Mytilus galloprovincialis</name>
    <name type="common">Mediterranean mussel</name>
    <dbReference type="NCBI Taxonomy" id="29158"/>
    <lineage>
        <taxon>Eukaryota</taxon>
        <taxon>Metazoa</taxon>
        <taxon>Spiralia</taxon>
        <taxon>Lophotrochozoa</taxon>
        <taxon>Mollusca</taxon>
        <taxon>Bivalvia</taxon>
        <taxon>Autobranchia</taxon>
        <taxon>Pteriomorphia</taxon>
        <taxon>Mytilida</taxon>
        <taxon>Mytiloidea</taxon>
        <taxon>Mytilidae</taxon>
        <taxon>Mytilinae</taxon>
        <taxon>Mytilus</taxon>
    </lineage>
</organism>
<evidence type="ECO:0000313" key="4">
    <source>
        <dbReference type="EMBL" id="VDI84151.1"/>
    </source>
</evidence>
<name>A0A8B6HU39_MYTGA</name>
<dbReference type="Gene3D" id="3.30.420.40">
    <property type="match status" value="3"/>
</dbReference>
<feature type="non-terminal residue" evidence="4">
    <location>
        <position position="1"/>
    </location>
</feature>
<reference evidence="4" key="1">
    <citation type="submission" date="2018-11" db="EMBL/GenBank/DDBJ databases">
        <authorList>
            <person name="Alioto T."/>
            <person name="Alioto T."/>
        </authorList>
    </citation>
    <scope>NUCLEOTIDE SEQUENCE</scope>
</reference>
<dbReference type="Proteomes" id="UP000596742">
    <property type="component" value="Unassembled WGS sequence"/>
</dbReference>
<evidence type="ECO:0000313" key="5">
    <source>
        <dbReference type="Proteomes" id="UP000596742"/>
    </source>
</evidence>
<dbReference type="SUPFAM" id="SSF53067">
    <property type="entry name" value="Actin-like ATPase domain"/>
    <property type="match status" value="3"/>
</dbReference>
<evidence type="ECO:0000256" key="3">
    <source>
        <dbReference type="ARBA" id="ARBA00022840"/>
    </source>
</evidence>
<gene>
    <name evidence="4" type="ORF">MGAL_10B047514</name>
</gene>
<dbReference type="Gene3D" id="3.90.640.10">
    <property type="entry name" value="Actin, Chain A, domain 4"/>
    <property type="match status" value="1"/>
</dbReference>
<dbReference type="PANTHER" id="PTHR14187">
    <property type="entry name" value="ALPHA KINASE/ELONGATION FACTOR 2 KINASE"/>
    <property type="match status" value="1"/>
</dbReference>
<dbReference type="PANTHER" id="PTHR14187:SF5">
    <property type="entry name" value="HEAT SHOCK 70 KDA PROTEIN 12A"/>
    <property type="match status" value="1"/>
</dbReference>
<dbReference type="InterPro" id="IPR013126">
    <property type="entry name" value="Hsp_70_fam"/>
</dbReference>
<proteinExistence type="inferred from homology"/>
<dbReference type="Pfam" id="PF00012">
    <property type="entry name" value="HSP70"/>
    <property type="match status" value="1"/>
</dbReference>
<sequence>QGYKLFVVAIDFGTTYSGYAFSTKSQPNSIYTCDWRRSGLLSYKAPTTVLLNHKKEFLAFGYDAETKYMSSLENDSDDEDSEEAKQAVYYYFRRFKMALYNESVDMDSLIKDESGFKMKAIDIFTFAIKYLKDQTITKLRRTLTDVDIADIHYVLTVPAIWEDKAKMFMRNHRDKAGIKGDQLTIALEPEAASIYCQELRTDRENKTNITFSETIKEGMQYVVVDLGGGTADITVHEILTDGLLEEVVPPSGGAWGGTAIDDAYLRFLEKVFGEKVVEELKLKELEDYTELIYEFEVKKRSIKTDTTDDVVITMPVGFIDIIKKHCGGIDTAIKKSPYSDSISISGQRLRVNPQKFRNLFKPTINSLLRHLEQLFRHPKVSDIQHIIMVGGFSECELVQKEMKDKFPEKKIIIPEEAGLAVLKGAVLYGHQPEKIKTRILKKTYGIQSWPEWDSEVHPETKRVRIEGTDRCKDVFYKFAVKGEKVEAGHSCGQIFQALKPDERTLECTVYISDDTNPRYVTDPSCQRLGNLIVPLPPLQKGQSLEIEETMIFGGTELLFRAKNMKTGEIYETHLGPAEGRLRKLDGTFEQLSYKICTKLFVAAIDFGTTYSGYAFSAKSGTADITVHERLLDDSLEEVLPPSGGHWGGTAIDKAYKRFLYSVFTKKVIKELKSDELEDYTTLCHEFEVKKRSITSGLKTDIVITLPYSLVEITVKHCKTVQSAITQSSYKDSVSFSTPQKLFVNPEVFRKLFKPTIDALIKHLDKLFKNPNLSDLHHIIMVGGFSECELVQTAMRKTFPNRTIIIPDEAGLAVLRGAVLFGHQPKKIGKRILRKTYGIQSWPEWDAELHPETKKVRIDGVDRCKDVFYKLAVKGEKVEDGHSSGKIFQALKTDEKTLECTVYISDDTNPRYVTDPSCQRLGNLIVPIPPLKKGETLEIEETMIFGGTELLFRAKNMRSGDICEIQFELI</sequence>
<dbReference type="AlphaFoldDB" id="A0A8B6HU39"/>